<dbReference type="RefSeq" id="YP_009287867.1">
    <property type="nucleotide sequence ID" value="NC_031080.1"/>
</dbReference>
<dbReference type="KEGG" id="vg:29066401"/>
<dbReference type="GeneID" id="29066401"/>
<reference evidence="1 2" key="1">
    <citation type="submission" date="2016-08" db="EMBL/GenBank/DDBJ databases">
        <authorList>
            <person name="Acevedo E."/>
            <person name="Azhar M."/>
            <person name="Golebiewska U.P."/>
            <person name="Grzywna D."/>
            <person name="Guardiola R."/>
            <person name="Jackson O."/>
            <person name="John N."/>
            <person name="Kanavatsas C."/>
            <person name="Khan S."/>
            <person name="Leong J."/>
            <person name="Mansilla E."/>
            <person name="Muladjanov Y."/>
            <person name="Nouel J."/>
            <person name="Oh S."/>
            <person name="Oppedisano M."/>
            <person name="Sajid A."/>
            <person name="Samper M."/>
            <person name="Ugbeva O."/>
            <person name="Delesalle V.A."/>
            <person name="Garlena R.A."/>
            <person name="Russell D.A."/>
            <person name="Pope W.H."/>
            <person name="Jacobs-Sera D."/>
            <person name="Hendrix R.W."/>
            <person name="Hatfull G.F."/>
        </authorList>
    </citation>
    <scope>NUCLEOTIDE SEQUENCE [LARGE SCALE GENOMIC DNA]</scope>
</reference>
<dbReference type="PANTHER" id="PTHR34817">
    <property type="entry name" value="NUCLEOTIDYLTRANSFERASE"/>
    <property type="match status" value="1"/>
</dbReference>
<name>A0A1C9EGY0_9CAUD</name>
<dbReference type="OrthoDB" id="5415at10239"/>
<protein>
    <submittedName>
        <fullName evidence="1">Nucleotidyltransferase</fullName>
    </submittedName>
</protein>
<organism evidence="1 2">
    <name type="scientific">Mycobacterium phage Tonenili</name>
    <dbReference type="NCBI Taxonomy" id="1891703"/>
    <lineage>
        <taxon>Viruses</taxon>
        <taxon>Duplodnaviria</taxon>
        <taxon>Heunggongvirae</taxon>
        <taxon>Uroviricota</taxon>
        <taxon>Caudoviricetes</taxon>
        <taxon>Ceeclamvirinae</taxon>
        <taxon>Bixzunavirus</taxon>
        <taxon>Bixzunavirus tonenili</taxon>
    </lineage>
</organism>
<evidence type="ECO:0000313" key="1">
    <source>
        <dbReference type="EMBL" id="AON96754.1"/>
    </source>
</evidence>
<evidence type="ECO:0000313" key="2">
    <source>
        <dbReference type="Proteomes" id="UP000204231"/>
    </source>
</evidence>
<dbReference type="Proteomes" id="UP000204231">
    <property type="component" value="Segment"/>
</dbReference>
<accession>A0A1C9EGY0</accession>
<gene>
    <name evidence="1" type="ORF">SEA_TONENILI_3</name>
</gene>
<dbReference type="PANTHER" id="PTHR34817:SF1">
    <property type="entry name" value="NUCLEOTIDYLTRANSFERASE"/>
    <property type="match status" value="1"/>
</dbReference>
<sequence length="283" mass="32390">MSDKPATEVLVEPVADVFKTPHSSPHHQQIALDGLIYLSEVGSTLHGVSTDATNDDIDEMGVAIEPPRCVIGFEQFDLYEYRTKPVGVCSQAGDIDRTIYSLRKYARMLADGNPTVLMPMFAPADKVRYVHPLGQVLRDNVGHFLSRQTGWRFLGYLNRQRSRYLDPERTDTIHGARPELIEAYGWDTKTGYHALRLAIQGEEMMTFGTITLPMEEHNREYLLGVRNGTYTKEQVTNALDTYFIPILKDAIEKSTLPEHPNRRYINHLMVQLHQEYWTDHGWV</sequence>
<dbReference type="InterPro" id="IPR018775">
    <property type="entry name" value="RlaP"/>
</dbReference>
<proteinExistence type="predicted"/>
<keyword evidence="2" id="KW-1185">Reference proteome</keyword>
<dbReference type="EMBL" id="KX752698">
    <property type="protein sequence ID" value="AON96754.1"/>
    <property type="molecule type" value="Genomic_DNA"/>
</dbReference>
<dbReference type="Pfam" id="PF10127">
    <property type="entry name" value="RlaP"/>
    <property type="match status" value="1"/>
</dbReference>